<dbReference type="EMBL" id="KJ668716">
    <property type="protein sequence ID" value="AII27407.1"/>
    <property type="molecule type" value="Genomic_DNA"/>
</dbReference>
<sequence length="65" mass="7169">MLNTETEDMLISVVLNVRSYGVAVDSGLKKDIKEMLANKAEDSINDLANKLNLNTDYLLTVLGIK</sequence>
<evidence type="ECO:0000313" key="1">
    <source>
        <dbReference type="EMBL" id="AII27407.1"/>
    </source>
</evidence>
<name>A0A076G7F8_9CAUD</name>
<protein>
    <submittedName>
        <fullName evidence="1">Uncharacterized protein</fullName>
    </submittedName>
</protein>
<proteinExistence type="predicted"/>
<accession>A0A076G7F8</accession>
<organism evidence="1">
    <name type="scientific">Listeria phage LMTA-34</name>
    <dbReference type="NCBI Taxonomy" id="1486397"/>
    <lineage>
        <taxon>Viruses</taxon>
        <taxon>Duplodnaviria</taxon>
        <taxon>Heunggongvirae</taxon>
        <taxon>Uroviricota</taxon>
        <taxon>Caudoviricetes</taxon>
        <taxon>Herelleviridae</taxon>
        <taxon>Jasinskavirinae</taxon>
        <taxon>Pecentumvirus</taxon>
        <taxon>Pecentumvirus LMTA34</taxon>
    </lineage>
</organism>
<reference evidence="1" key="1">
    <citation type="submission" date="2014-04" db="EMBL/GenBank/DDBJ databases">
        <title>Genome sequencing of lytic Listeria phages.</title>
        <authorList>
            <person name="Woolston J."/>
            <person name="Rajanna C."/>
            <person name="Abuladze T."/>
            <person name="Li M."/>
            <person name="Anderson B."/>
            <person name="Sulakvelidze A."/>
        </authorList>
    </citation>
    <scope>NUCLEOTIDE SEQUENCE</scope>
</reference>